<keyword evidence="3" id="KW-0614">Plasmid</keyword>
<geneLocation type="plasmid" evidence="4">
    <name>patcfbp7129b</name>
</geneLocation>
<dbReference type="Gene3D" id="3.40.50.720">
    <property type="entry name" value="NAD(P)-binding Rossmann-like Domain"/>
    <property type="match status" value="1"/>
</dbReference>
<reference evidence="3 4" key="1">
    <citation type="submission" date="2019-04" db="EMBL/GenBank/DDBJ databases">
        <title>Complete genome sequence of Agrobacterium tumefaciens CFBP7129.</title>
        <authorList>
            <person name="Haryono M."/>
            <person name="Lin Y.-C."/>
            <person name="Lai E.-M."/>
            <person name="Kuo C.-H."/>
        </authorList>
    </citation>
    <scope>NUCLEOTIDE SEQUENCE [LARGE SCALE GENOMIC DNA]</scope>
    <source>
        <strain evidence="3 4">CFBP7129</strain>
        <plasmid evidence="4">patcfbp7129b</plasmid>
    </source>
</reference>
<dbReference type="RefSeq" id="WP_080850770.1">
    <property type="nucleotide sequence ID" value="NZ_CP039925.1"/>
</dbReference>
<name>A0A4D7Z6F0_AGRTU</name>
<protein>
    <submittedName>
        <fullName evidence="3">XdhC family protein</fullName>
    </submittedName>
</protein>
<gene>
    <name evidence="3" type="ORF">CFBP7129_28565</name>
</gene>
<dbReference type="Pfam" id="PF13478">
    <property type="entry name" value="XdhC_C"/>
    <property type="match status" value="1"/>
</dbReference>
<dbReference type="Proteomes" id="UP000298649">
    <property type="component" value="Plasmid pAtCFBP7129b"/>
</dbReference>
<dbReference type="EMBL" id="CP039925">
    <property type="protein sequence ID" value="QCL98334.1"/>
    <property type="molecule type" value="Genomic_DNA"/>
</dbReference>
<dbReference type="InterPro" id="IPR027051">
    <property type="entry name" value="XdhC_Rossmann_dom"/>
</dbReference>
<dbReference type="Pfam" id="PF02625">
    <property type="entry name" value="XdhC_CoxI"/>
    <property type="match status" value="1"/>
</dbReference>
<feature type="domain" description="XdhC Rossmann" evidence="2">
    <location>
        <begin position="178"/>
        <end position="296"/>
    </location>
</feature>
<sequence length="319" mass="33925">MSVSSERSLTTAPRCVIVTENVSEILRFAADGVRGGCALVTLVGIRGGAARSIGAQMAVHADGTYCGFVSGGCTEAAVAAEAVEAIHAGADRFLTLGAGSPFIDIALPCGGGITLAIHVLRSKRTLEAIVKNITGRRSVALVFDPALQMMTAVHDSGISGWREGRFFRVFRPRLRILLGGNGVEAETLLRLATGADVEVTRIDEANGSLRPMIDEETAVILLYHDIERERALLETALASRALYIGALGSQTTHNKRRAELMRAGYKELDVDRVKGPIGLFKTKNSCALAISILGEVVGVYEKHIEGNEAKTPDDQSGQL</sequence>
<evidence type="ECO:0000259" key="1">
    <source>
        <dbReference type="Pfam" id="PF02625"/>
    </source>
</evidence>
<accession>A0A4D7Z6F0</accession>
<dbReference type="InterPro" id="IPR052698">
    <property type="entry name" value="MoCofactor_Util/Proc"/>
</dbReference>
<organism evidence="3 4">
    <name type="scientific">Agrobacterium tumefaciens</name>
    <dbReference type="NCBI Taxonomy" id="358"/>
    <lineage>
        <taxon>Bacteria</taxon>
        <taxon>Pseudomonadati</taxon>
        <taxon>Pseudomonadota</taxon>
        <taxon>Alphaproteobacteria</taxon>
        <taxon>Hyphomicrobiales</taxon>
        <taxon>Rhizobiaceae</taxon>
        <taxon>Rhizobium/Agrobacterium group</taxon>
        <taxon>Agrobacterium</taxon>
        <taxon>Agrobacterium tumefaciens complex</taxon>
    </lineage>
</organism>
<dbReference type="AlphaFoldDB" id="A0A4D7Z6F0"/>
<evidence type="ECO:0000313" key="3">
    <source>
        <dbReference type="EMBL" id="QCL98334.1"/>
    </source>
</evidence>
<dbReference type="PANTHER" id="PTHR30388:SF4">
    <property type="entry name" value="MOLYBDENUM COFACTOR INSERTION CHAPERONE PAOD"/>
    <property type="match status" value="1"/>
</dbReference>
<dbReference type="InterPro" id="IPR003777">
    <property type="entry name" value="XdhC_CoxI"/>
</dbReference>
<evidence type="ECO:0000259" key="2">
    <source>
        <dbReference type="Pfam" id="PF13478"/>
    </source>
</evidence>
<proteinExistence type="predicted"/>
<feature type="domain" description="XdhC- CoxI" evidence="1">
    <location>
        <begin position="36"/>
        <end position="95"/>
    </location>
</feature>
<evidence type="ECO:0000313" key="4">
    <source>
        <dbReference type="Proteomes" id="UP000298649"/>
    </source>
</evidence>
<dbReference type="PANTHER" id="PTHR30388">
    <property type="entry name" value="ALDEHYDE OXIDOREDUCTASE MOLYBDENUM COFACTOR ASSEMBLY PROTEIN"/>
    <property type="match status" value="1"/>
</dbReference>